<sequence>MALLRSMFFFVLSGYVIAWSADKSNSSFVNTIISRVLRLAIPSAISKIMAAALFNLSISNVTASADLVNHWWIKNLLTYDKGVGWGSTLQEAAGTFFWSGQSVNNAVLWTMQRELVGSVAIYALFTMKTGLFRLVACVAVFYLTVIANFDPWYYICFLNGVLIYFARDIISILSPRVSTPLIVIGVFLGGKPFFPPPGESVYYWPYAASSYLGLSMYVWPLGATFLLAGSISSETFRLLLLKKPFVFLGRISFSLYLVHFPLMLVFMTNWFVKYGFWPASFLYMILMFVLAFAFTVFVDEPTVALCRRLRGRPRLASIAAAPGS</sequence>
<proteinExistence type="predicted"/>
<comment type="caution">
    <text evidence="3">The sequence shown here is derived from an EMBL/GenBank/DDBJ whole genome shotgun (WGS) entry which is preliminary data.</text>
</comment>
<dbReference type="Pfam" id="PF01757">
    <property type="entry name" value="Acyl_transf_3"/>
    <property type="match status" value="1"/>
</dbReference>
<dbReference type="GO" id="GO:0016747">
    <property type="term" value="F:acyltransferase activity, transferring groups other than amino-acyl groups"/>
    <property type="evidence" value="ECO:0007669"/>
    <property type="project" value="InterPro"/>
</dbReference>
<feature type="transmembrane region" description="Helical" evidence="1">
    <location>
        <begin position="214"/>
        <end position="232"/>
    </location>
</feature>
<reference evidence="3 4" key="1">
    <citation type="submission" date="2019-09" db="EMBL/GenBank/DDBJ databases">
        <title>Salinarimonas rosea gen. nov., sp. nov., a new member of the a-2 subgroup of the Proteobacteria.</title>
        <authorList>
            <person name="Liu J."/>
        </authorList>
    </citation>
    <scope>NUCLEOTIDE SEQUENCE [LARGE SCALE GENOMIC DNA]</scope>
    <source>
        <strain evidence="3 4">BN140002</strain>
    </source>
</reference>
<dbReference type="InterPro" id="IPR050879">
    <property type="entry name" value="Acyltransferase_3"/>
</dbReference>
<feature type="transmembrane region" description="Helical" evidence="1">
    <location>
        <begin position="36"/>
        <end position="56"/>
    </location>
</feature>
<feature type="transmembrane region" description="Helical" evidence="1">
    <location>
        <begin position="119"/>
        <end position="145"/>
    </location>
</feature>
<keyword evidence="1" id="KW-0812">Transmembrane</keyword>
<gene>
    <name evidence="3" type="ORF">F0L46_21175</name>
</gene>
<evidence type="ECO:0000259" key="2">
    <source>
        <dbReference type="Pfam" id="PF01757"/>
    </source>
</evidence>
<keyword evidence="1" id="KW-0472">Membrane</keyword>
<evidence type="ECO:0000256" key="1">
    <source>
        <dbReference type="SAM" id="Phobius"/>
    </source>
</evidence>
<feature type="transmembrane region" description="Helical" evidence="1">
    <location>
        <begin position="151"/>
        <end position="170"/>
    </location>
</feature>
<keyword evidence="3" id="KW-0808">Transferase</keyword>
<dbReference type="InterPro" id="IPR002656">
    <property type="entry name" value="Acyl_transf_3_dom"/>
</dbReference>
<protein>
    <submittedName>
        <fullName evidence="3">Acyltransferase</fullName>
    </submittedName>
</protein>
<evidence type="ECO:0000313" key="4">
    <source>
        <dbReference type="Proteomes" id="UP000323142"/>
    </source>
</evidence>
<keyword evidence="1" id="KW-1133">Transmembrane helix</keyword>
<reference evidence="3 4" key="2">
    <citation type="submission" date="2019-09" db="EMBL/GenBank/DDBJ databases">
        <authorList>
            <person name="Jin C."/>
        </authorList>
    </citation>
    <scope>NUCLEOTIDE SEQUENCE [LARGE SCALE GENOMIC DNA]</scope>
    <source>
        <strain evidence="3 4">BN140002</strain>
    </source>
</reference>
<dbReference type="Proteomes" id="UP000323142">
    <property type="component" value="Unassembled WGS sequence"/>
</dbReference>
<evidence type="ECO:0000313" key="3">
    <source>
        <dbReference type="EMBL" id="KAA2235257.1"/>
    </source>
</evidence>
<keyword evidence="4" id="KW-1185">Reference proteome</keyword>
<accession>A0A5B2VAM4</accession>
<dbReference type="EMBL" id="VUOA01000037">
    <property type="protein sequence ID" value="KAA2235257.1"/>
    <property type="molecule type" value="Genomic_DNA"/>
</dbReference>
<organism evidence="3 4">
    <name type="scientific">Salinarimonas soli</name>
    <dbReference type="NCBI Taxonomy" id="1638099"/>
    <lineage>
        <taxon>Bacteria</taxon>
        <taxon>Pseudomonadati</taxon>
        <taxon>Pseudomonadota</taxon>
        <taxon>Alphaproteobacteria</taxon>
        <taxon>Hyphomicrobiales</taxon>
        <taxon>Salinarimonadaceae</taxon>
        <taxon>Salinarimonas</taxon>
    </lineage>
</organism>
<keyword evidence="3" id="KW-0012">Acyltransferase</keyword>
<dbReference type="RefSeq" id="WP_149821306.1">
    <property type="nucleotide sequence ID" value="NZ_VUOA01000037.1"/>
</dbReference>
<dbReference type="AlphaFoldDB" id="A0A5B2VAM4"/>
<feature type="transmembrane region" description="Helical" evidence="1">
    <location>
        <begin position="253"/>
        <end position="272"/>
    </location>
</feature>
<dbReference type="OrthoDB" id="9796461at2"/>
<dbReference type="PANTHER" id="PTHR23028:SF134">
    <property type="entry name" value="PUTATIVE (AFU_ORTHOLOGUE AFUA_4G08520)-RELATED"/>
    <property type="match status" value="1"/>
</dbReference>
<name>A0A5B2VAM4_9HYPH</name>
<feature type="transmembrane region" description="Helical" evidence="1">
    <location>
        <begin position="177"/>
        <end position="194"/>
    </location>
</feature>
<feature type="transmembrane region" description="Helical" evidence="1">
    <location>
        <begin position="278"/>
        <end position="298"/>
    </location>
</feature>
<dbReference type="PANTHER" id="PTHR23028">
    <property type="entry name" value="ACETYLTRANSFERASE"/>
    <property type="match status" value="1"/>
</dbReference>
<feature type="domain" description="Acyltransferase 3" evidence="2">
    <location>
        <begin position="7"/>
        <end position="295"/>
    </location>
</feature>